<organism evidence="2 3">
    <name type="scientific">Platanthera zijinensis</name>
    <dbReference type="NCBI Taxonomy" id="2320716"/>
    <lineage>
        <taxon>Eukaryota</taxon>
        <taxon>Viridiplantae</taxon>
        <taxon>Streptophyta</taxon>
        <taxon>Embryophyta</taxon>
        <taxon>Tracheophyta</taxon>
        <taxon>Spermatophyta</taxon>
        <taxon>Magnoliopsida</taxon>
        <taxon>Liliopsida</taxon>
        <taxon>Asparagales</taxon>
        <taxon>Orchidaceae</taxon>
        <taxon>Orchidoideae</taxon>
        <taxon>Orchideae</taxon>
        <taxon>Orchidinae</taxon>
        <taxon>Platanthera</taxon>
    </lineage>
</organism>
<accession>A0AAP0BB22</accession>
<dbReference type="EMBL" id="JBBWWQ010000012">
    <property type="protein sequence ID" value="KAK8934814.1"/>
    <property type="molecule type" value="Genomic_DNA"/>
</dbReference>
<keyword evidence="3" id="KW-1185">Reference proteome</keyword>
<sequence>MNVDEAASFYTMEVASPKDNVAGNQGIIATEPGEKDLQDNPNSSNPVLELPIQALADNAVSIDERRPRSPSKKVRARSKSRARCILDSEMNELAAGASPSKK</sequence>
<evidence type="ECO:0000313" key="2">
    <source>
        <dbReference type="EMBL" id="KAK8934814.1"/>
    </source>
</evidence>
<feature type="compositionally biased region" description="Basic residues" evidence="1">
    <location>
        <begin position="68"/>
        <end position="82"/>
    </location>
</feature>
<dbReference type="Proteomes" id="UP001418222">
    <property type="component" value="Unassembled WGS sequence"/>
</dbReference>
<dbReference type="AlphaFoldDB" id="A0AAP0BB22"/>
<name>A0AAP0BB22_9ASPA</name>
<feature type="region of interest" description="Disordered" evidence="1">
    <location>
        <begin position="20"/>
        <end position="47"/>
    </location>
</feature>
<feature type="region of interest" description="Disordered" evidence="1">
    <location>
        <begin position="59"/>
        <end position="82"/>
    </location>
</feature>
<comment type="caution">
    <text evidence="2">The sequence shown here is derived from an EMBL/GenBank/DDBJ whole genome shotgun (WGS) entry which is preliminary data.</text>
</comment>
<evidence type="ECO:0000313" key="3">
    <source>
        <dbReference type="Proteomes" id="UP001418222"/>
    </source>
</evidence>
<reference evidence="2 3" key="1">
    <citation type="journal article" date="2022" name="Nat. Plants">
        <title>Genomes of leafy and leafless Platanthera orchids illuminate the evolution of mycoheterotrophy.</title>
        <authorList>
            <person name="Li M.H."/>
            <person name="Liu K.W."/>
            <person name="Li Z."/>
            <person name="Lu H.C."/>
            <person name="Ye Q.L."/>
            <person name="Zhang D."/>
            <person name="Wang J.Y."/>
            <person name="Li Y.F."/>
            <person name="Zhong Z.M."/>
            <person name="Liu X."/>
            <person name="Yu X."/>
            <person name="Liu D.K."/>
            <person name="Tu X.D."/>
            <person name="Liu B."/>
            <person name="Hao Y."/>
            <person name="Liao X.Y."/>
            <person name="Jiang Y.T."/>
            <person name="Sun W.H."/>
            <person name="Chen J."/>
            <person name="Chen Y.Q."/>
            <person name="Ai Y."/>
            <person name="Zhai J.W."/>
            <person name="Wu S.S."/>
            <person name="Zhou Z."/>
            <person name="Hsiao Y.Y."/>
            <person name="Wu W.L."/>
            <person name="Chen Y.Y."/>
            <person name="Lin Y.F."/>
            <person name="Hsu J.L."/>
            <person name="Li C.Y."/>
            <person name="Wang Z.W."/>
            <person name="Zhao X."/>
            <person name="Zhong W.Y."/>
            <person name="Ma X.K."/>
            <person name="Ma L."/>
            <person name="Huang J."/>
            <person name="Chen G.Z."/>
            <person name="Huang M.Z."/>
            <person name="Huang L."/>
            <person name="Peng D.H."/>
            <person name="Luo Y.B."/>
            <person name="Zou S.Q."/>
            <person name="Chen S.P."/>
            <person name="Lan S."/>
            <person name="Tsai W.C."/>
            <person name="Van de Peer Y."/>
            <person name="Liu Z.J."/>
        </authorList>
    </citation>
    <scope>NUCLEOTIDE SEQUENCE [LARGE SCALE GENOMIC DNA]</scope>
    <source>
        <strain evidence="2">Lor287</strain>
    </source>
</reference>
<evidence type="ECO:0000256" key="1">
    <source>
        <dbReference type="SAM" id="MobiDB-lite"/>
    </source>
</evidence>
<protein>
    <submittedName>
        <fullName evidence="2">Uncharacterized protein</fullName>
    </submittedName>
</protein>
<gene>
    <name evidence="2" type="ORF">KSP39_PZI014720</name>
</gene>
<proteinExistence type="predicted"/>